<name>A0A1R3KCF1_9ROSI</name>
<gene>
    <name evidence="2" type="ORF">COLO4_09316</name>
</gene>
<dbReference type="EMBL" id="AWUE01014217">
    <property type="protein sequence ID" value="OMP04770.1"/>
    <property type="molecule type" value="Genomic_DNA"/>
</dbReference>
<dbReference type="AlphaFoldDB" id="A0A1R3KCF1"/>
<reference evidence="3" key="1">
    <citation type="submission" date="2013-09" db="EMBL/GenBank/DDBJ databases">
        <title>Corchorus olitorius genome sequencing.</title>
        <authorList>
            <person name="Alam M."/>
            <person name="Haque M.S."/>
            <person name="Islam M.S."/>
            <person name="Emdad E.M."/>
            <person name="Islam M.M."/>
            <person name="Ahmed B."/>
            <person name="Halim A."/>
            <person name="Hossen Q.M.M."/>
            <person name="Hossain M.Z."/>
            <person name="Ahmed R."/>
            <person name="Khan M.M."/>
            <person name="Islam R."/>
            <person name="Rashid M.M."/>
            <person name="Khan S.A."/>
            <person name="Rahman M.S."/>
            <person name="Alam M."/>
            <person name="Yahiya A.S."/>
            <person name="Khan M.S."/>
            <person name="Azam M.S."/>
            <person name="Haque T."/>
            <person name="Lashkar M.Z.H."/>
            <person name="Akhand A.I."/>
            <person name="Morshed G."/>
            <person name="Roy S."/>
            <person name="Uddin K.S."/>
            <person name="Rabeya T."/>
            <person name="Hossain A.S."/>
            <person name="Chowdhury A."/>
            <person name="Snigdha A.R."/>
            <person name="Mortoza M.S."/>
            <person name="Matin S.A."/>
            <person name="Hoque S.M.E."/>
            <person name="Islam M.K."/>
            <person name="Roy D.K."/>
            <person name="Haider R."/>
            <person name="Moosa M.M."/>
            <person name="Elias S.M."/>
            <person name="Hasan A.M."/>
            <person name="Jahan S."/>
            <person name="Shafiuddin M."/>
            <person name="Mahmood N."/>
            <person name="Shommy N.S."/>
        </authorList>
    </citation>
    <scope>NUCLEOTIDE SEQUENCE [LARGE SCALE GENOMIC DNA]</scope>
    <source>
        <strain evidence="3">cv. O-4</strain>
    </source>
</reference>
<sequence length="29" mass="3010">MAMVRGEGGDRLSTTAPHISCFTPIPAPP</sequence>
<proteinExistence type="predicted"/>
<protein>
    <submittedName>
        <fullName evidence="2">Uncharacterized protein</fullName>
    </submittedName>
</protein>
<comment type="caution">
    <text evidence="2">The sequence shown here is derived from an EMBL/GenBank/DDBJ whole genome shotgun (WGS) entry which is preliminary data.</text>
</comment>
<dbReference type="Proteomes" id="UP000187203">
    <property type="component" value="Unassembled WGS sequence"/>
</dbReference>
<accession>A0A1R3KCF1</accession>
<organism evidence="2 3">
    <name type="scientific">Corchorus olitorius</name>
    <dbReference type="NCBI Taxonomy" id="93759"/>
    <lineage>
        <taxon>Eukaryota</taxon>
        <taxon>Viridiplantae</taxon>
        <taxon>Streptophyta</taxon>
        <taxon>Embryophyta</taxon>
        <taxon>Tracheophyta</taxon>
        <taxon>Spermatophyta</taxon>
        <taxon>Magnoliopsida</taxon>
        <taxon>eudicotyledons</taxon>
        <taxon>Gunneridae</taxon>
        <taxon>Pentapetalae</taxon>
        <taxon>rosids</taxon>
        <taxon>malvids</taxon>
        <taxon>Malvales</taxon>
        <taxon>Malvaceae</taxon>
        <taxon>Grewioideae</taxon>
        <taxon>Apeibeae</taxon>
        <taxon>Corchorus</taxon>
    </lineage>
</organism>
<evidence type="ECO:0000256" key="1">
    <source>
        <dbReference type="SAM" id="MobiDB-lite"/>
    </source>
</evidence>
<evidence type="ECO:0000313" key="3">
    <source>
        <dbReference type="Proteomes" id="UP000187203"/>
    </source>
</evidence>
<feature type="region of interest" description="Disordered" evidence="1">
    <location>
        <begin position="1"/>
        <end position="29"/>
    </location>
</feature>
<keyword evidence="3" id="KW-1185">Reference proteome</keyword>
<evidence type="ECO:0000313" key="2">
    <source>
        <dbReference type="EMBL" id="OMP04770.1"/>
    </source>
</evidence>